<reference evidence="10 11" key="1">
    <citation type="submission" date="2019-05" db="EMBL/GenBank/DDBJ databases">
        <title>OXA-830, a novel chromosomally encoded expanded-spectrum class D beta-lactamase in Aeromonas simiae.</title>
        <authorList>
            <person name="Zhou W."/>
            <person name="Chen Q."/>
        </authorList>
    </citation>
    <scope>NUCLEOTIDE SEQUENCE [LARGE SCALE GENOMIC DNA]</scope>
    <source>
        <strain evidence="10 11">A6</strain>
    </source>
</reference>
<dbReference type="Gene3D" id="2.30.40.10">
    <property type="entry name" value="Urease, subunit C, domain 1"/>
    <property type="match status" value="1"/>
</dbReference>
<feature type="binding site" evidence="7">
    <location>
        <begin position="306"/>
        <end position="308"/>
    </location>
    <ligand>
        <name>substrate</name>
    </ligand>
</feature>
<evidence type="ECO:0000256" key="5">
    <source>
        <dbReference type="PIRNR" id="PIRNR038994"/>
    </source>
</evidence>
<evidence type="ECO:0000256" key="2">
    <source>
        <dbReference type="ARBA" id="ARBA00022723"/>
    </source>
</evidence>
<dbReference type="InterPro" id="IPR032466">
    <property type="entry name" value="Metal_Hydrolase"/>
</dbReference>
<protein>
    <submittedName>
        <fullName evidence="10">N-acetylglucosamine-6-phosphate deacetylase</fullName>
        <ecNumber evidence="10">3.5.1.25</ecNumber>
    </submittedName>
</protein>
<dbReference type="PANTHER" id="PTHR11113:SF14">
    <property type="entry name" value="N-ACETYLGLUCOSAMINE-6-PHOSPHATE DEACETYLASE"/>
    <property type="match status" value="1"/>
</dbReference>
<keyword evidence="3 5" id="KW-0378">Hydrolase</keyword>
<feature type="binding site" evidence="7">
    <location>
        <position position="225"/>
    </location>
    <ligand>
        <name>substrate</name>
    </ligand>
</feature>
<evidence type="ECO:0000256" key="1">
    <source>
        <dbReference type="ARBA" id="ARBA00010716"/>
    </source>
</evidence>
<keyword evidence="11" id="KW-1185">Reference proteome</keyword>
<evidence type="ECO:0000256" key="6">
    <source>
        <dbReference type="PIRSR" id="PIRSR038994-1"/>
    </source>
</evidence>
<dbReference type="GO" id="GO:0006046">
    <property type="term" value="P:N-acetylglucosamine catabolic process"/>
    <property type="evidence" value="ECO:0007669"/>
    <property type="project" value="TreeGrafter"/>
</dbReference>
<feature type="active site" description="Proton donor/acceptor" evidence="6">
    <location>
        <position position="271"/>
    </location>
</feature>
<dbReference type="AlphaFoldDB" id="A0A5J6WWM3"/>
<dbReference type="EC" id="3.5.1.25" evidence="10"/>
<dbReference type="InterPro" id="IPR003764">
    <property type="entry name" value="GlcNAc_6-P_deAcase"/>
</dbReference>
<evidence type="ECO:0000256" key="7">
    <source>
        <dbReference type="PIRSR" id="PIRSR038994-2"/>
    </source>
</evidence>
<evidence type="ECO:0000256" key="3">
    <source>
        <dbReference type="ARBA" id="ARBA00022801"/>
    </source>
</evidence>
<keyword evidence="2 8" id="KW-0479">Metal-binding</keyword>
<evidence type="ECO:0000256" key="4">
    <source>
        <dbReference type="ARBA" id="ARBA00023277"/>
    </source>
</evidence>
<feature type="binding site" evidence="7">
    <location>
        <position position="139"/>
    </location>
    <ligand>
        <name>substrate</name>
    </ligand>
</feature>
<feature type="binding site" evidence="8">
    <location>
        <position position="192"/>
    </location>
    <ligand>
        <name>Zn(2+)</name>
        <dbReference type="ChEBI" id="CHEBI:29105"/>
    </ligand>
</feature>
<evidence type="ECO:0000313" key="11">
    <source>
        <dbReference type="Proteomes" id="UP000594034"/>
    </source>
</evidence>
<sequence length="380" mass="41009">MYALHNCTLYTGEAILTGHALLIDGDKIAAIVEQEAIPADLPRHDLHGANLSAGFIDVQLNGCGGVMFNDAITVETLATMQAANLKSGTTSFLPTLITSPDEDMKRAVMVTRDYMAAHPNEVLGVHLEGPYTNVKRKGIHPAEQIRQPADEMIDFFCAHHEAIGKITLAPERNDPAHIRRLVDAGILVSAGHTAASYDQAMQGFDCGIRFATHLYNAMTPTINGREPGVVGAIYDRPDVYAGIIVDGHHVHWANVRLAHKILGERLVLVTDATAPAGAPEGFDQFDFCGATVYYRDGQCVDENGTLGGSALTMIEGVENLVKQVGLPLDEALRMATLYPARAIGWDSRLGSIQVGKVANLTVFDQDFTVRGTVVNGHYNQ</sequence>
<dbReference type="SUPFAM" id="SSF51556">
    <property type="entry name" value="Metallo-dependent hydrolases"/>
    <property type="match status" value="1"/>
</dbReference>
<dbReference type="CDD" id="cd00854">
    <property type="entry name" value="NagA"/>
    <property type="match status" value="1"/>
</dbReference>
<gene>
    <name evidence="10" type="primary">nagA</name>
    <name evidence="10" type="ORF">FE240_05850</name>
</gene>
<feature type="domain" description="Amidohydrolase-related" evidence="9">
    <location>
        <begin position="51"/>
        <end position="376"/>
    </location>
</feature>
<name>A0A5J6WWM3_9GAMM</name>
<dbReference type="InterPro" id="IPR011059">
    <property type="entry name" value="Metal-dep_hydrolase_composite"/>
</dbReference>
<dbReference type="GO" id="GO:0046872">
    <property type="term" value="F:metal ion binding"/>
    <property type="evidence" value="ECO:0007669"/>
    <property type="project" value="UniProtKB-KW"/>
</dbReference>
<dbReference type="NCBIfam" id="TIGR00221">
    <property type="entry name" value="nagA"/>
    <property type="match status" value="1"/>
</dbReference>
<dbReference type="SUPFAM" id="SSF51338">
    <property type="entry name" value="Composite domain of metallo-dependent hydrolases"/>
    <property type="match status" value="1"/>
</dbReference>
<dbReference type="PIRSF" id="PIRSF038994">
    <property type="entry name" value="NagA"/>
    <property type="match status" value="1"/>
</dbReference>
<dbReference type="GO" id="GO:0008448">
    <property type="term" value="F:N-acetylglucosamine-6-phosphate deacetylase activity"/>
    <property type="evidence" value="ECO:0007669"/>
    <property type="project" value="UniProtKB-EC"/>
</dbReference>
<dbReference type="Pfam" id="PF01979">
    <property type="entry name" value="Amidohydro_1"/>
    <property type="match status" value="1"/>
</dbReference>
<dbReference type="NCBIfam" id="NF008371">
    <property type="entry name" value="PRK11170.1"/>
    <property type="match status" value="1"/>
</dbReference>
<dbReference type="InterPro" id="IPR006680">
    <property type="entry name" value="Amidohydro-rel"/>
</dbReference>
<evidence type="ECO:0000313" key="10">
    <source>
        <dbReference type="EMBL" id="QFI54258.1"/>
    </source>
</evidence>
<dbReference type="FunFam" id="3.20.20.140:FF:000004">
    <property type="entry name" value="N-acetylglucosamine-6-phosphate deacetylase"/>
    <property type="match status" value="1"/>
</dbReference>
<proteinExistence type="inferred from homology"/>
<dbReference type="KEGG" id="asim:FE240_05850"/>
<dbReference type="RefSeq" id="WP_193003754.1">
    <property type="nucleotide sequence ID" value="NZ_CP040449.1"/>
</dbReference>
<feature type="binding site" evidence="7">
    <location>
        <position position="249"/>
    </location>
    <ligand>
        <name>substrate</name>
    </ligand>
</feature>
<dbReference type="PANTHER" id="PTHR11113">
    <property type="entry name" value="N-ACETYLGLUCOSAMINE-6-PHOSPHATE DEACETYLASE"/>
    <property type="match status" value="1"/>
</dbReference>
<comment type="similarity">
    <text evidence="1 5">Belongs to the metallo-dependent hydrolases superfamily. NagA family.</text>
</comment>
<keyword evidence="4 5" id="KW-0119">Carbohydrate metabolism</keyword>
<feature type="binding site" evidence="8">
    <location>
        <position position="128"/>
    </location>
    <ligand>
        <name>Zn(2+)</name>
        <dbReference type="ChEBI" id="CHEBI:29105"/>
    </ligand>
</feature>
<feature type="binding site" evidence="7">
    <location>
        <begin position="216"/>
        <end position="217"/>
    </location>
    <ligand>
        <name>substrate</name>
    </ligand>
</feature>
<dbReference type="EMBL" id="CP040449">
    <property type="protein sequence ID" value="QFI54258.1"/>
    <property type="molecule type" value="Genomic_DNA"/>
</dbReference>
<feature type="binding site" evidence="8">
    <location>
        <position position="213"/>
    </location>
    <ligand>
        <name>Zn(2+)</name>
        <dbReference type="ChEBI" id="CHEBI:29105"/>
    </ligand>
</feature>
<evidence type="ECO:0000259" key="9">
    <source>
        <dbReference type="Pfam" id="PF01979"/>
    </source>
</evidence>
<organism evidence="10 11">
    <name type="scientific">Aeromonas simiae</name>
    <dbReference type="NCBI Taxonomy" id="218936"/>
    <lineage>
        <taxon>Bacteria</taxon>
        <taxon>Pseudomonadati</taxon>
        <taxon>Pseudomonadota</taxon>
        <taxon>Gammaproteobacteria</taxon>
        <taxon>Aeromonadales</taxon>
        <taxon>Aeromonadaceae</taxon>
        <taxon>Aeromonas</taxon>
    </lineage>
</organism>
<dbReference type="Proteomes" id="UP000594034">
    <property type="component" value="Chromosome"/>
</dbReference>
<comment type="cofactor">
    <cofactor evidence="8">
        <name>a divalent metal cation</name>
        <dbReference type="ChEBI" id="CHEBI:60240"/>
    </cofactor>
    <text evidence="8">Binds 1 divalent metal cation per subunit.</text>
</comment>
<dbReference type="Gene3D" id="3.20.20.140">
    <property type="entry name" value="Metal-dependent hydrolases"/>
    <property type="match status" value="1"/>
</dbReference>
<evidence type="ECO:0000256" key="8">
    <source>
        <dbReference type="PIRSR" id="PIRSR038994-3"/>
    </source>
</evidence>
<accession>A0A5J6WWM3</accession>